<comment type="caution">
    <text evidence="1">The sequence shown here is derived from an EMBL/GenBank/DDBJ whole genome shotgun (WGS) entry which is preliminary data.</text>
</comment>
<proteinExistence type="predicted"/>
<reference evidence="1 2" key="1">
    <citation type="submission" date="2021-07" db="EMBL/GenBank/DDBJ databases">
        <authorList>
            <person name="Palmer J.M."/>
        </authorList>
    </citation>
    <scope>NUCLEOTIDE SEQUENCE [LARGE SCALE GENOMIC DNA]</scope>
    <source>
        <strain evidence="1 2">AT_MEX2019</strain>
        <tissue evidence="1">Muscle</tissue>
    </source>
</reference>
<organism evidence="1 2">
    <name type="scientific">Ataeniobius toweri</name>
    <dbReference type="NCBI Taxonomy" id="208326"/>
    <lineage>
        <taxon>Eukaryota</taxon>
        <taxon>Metazoa</taxon>
        <taxon>Chordata</taxon>
        <taxon>Craniata</taxon>
        <taxon>Vertebrata</taxon>
        <taxon>Euteleostomi</taxon>
        <taxon>Actinopterygii</taxon>
        <taxon>Neopterygii</taxon>
        <taxon>Teleostei</taxon>
        <taxon>Neoteleostei</taxon>
        <taxon>Acanthomorphata</taxon>
        <taxon>Ovalentaria</taxon>
        <taxon>Atherinomorphae</taxon>
        <taxon>Cyprinodontiformes</taxon>
        <taxon>Goodeidae</taxon>
        <taxon>Ataeniobius</taxon>
    </lineage>
</organism>
<accession>A0ABU7BJQ4</accession>
<gene>
    <name evidence="1" type="ORF">ATANTOWER_013937</name>
</gene>
<keyword evidence="2" id="KW-1185">Reference proteome</keyword>
<name>A0ABU7BJQ4_9TELE</name>
<evidence type="ECO:0000313" key="1">
    <source>
        <dbReference type="EMBL" id="MED6250881.1"/>
    </source>
</evidence>
<sequence>MYIRQVEQKDDLKEGLGLGFVATNTPGGSAMERVQKHLIYIVRYSEGSMLLWVSLPNYLNSTIGISKQLHSWLSLSNINSCLCCYCPPVTLFHVIRKLKSTSKVVRY</sequence>
<dbReference type="Proteomes" id="UP001345963">
    <property type="component" value="Unassembled WGS sequence"/>
</dbReference>
<dbReference type="EMBL" id="JAHUTI010059300">
    <property type="protein sequence ID" value="MED6250881.1"/>
    <property type="molecule type" value="Genomic_DNA"/>
</dbReference>
<evidence type="ECO:0000313" key="2">
    <source>
        <dbReference type="Proteomes" id="UP001345963"/>
    </source>
</evidence>
<protein>
    <submittedName>
        <fullName evidence="1">Uncharacterized protein</fullName>
    </submittedName>
</protein>